<evidence type="ECO:0000259" key="2">
    <source>
        <dbReference type="PROSITE" id="PS50812"/>
    </source>
</evidence>
<dbReference type="Gene3D" id="2.30.30.140">
    <property type="match status" value="1"/>
</dbReference>
<dbReference type="SUPFAM" id="SSF63748">
    <property type="entry name" value="Tudor/PWWP/MBT"/>
    <property type="match status" value="1"/>
</dbReference>
<feature type="compositionally biased region" description="Polar residues" evidence="1">
    <location>
        <begin position="1136"/>
        <end position="1151"/>
    </location>
</feature>
<feature type="region of interest" description="Disordered" evidence="1">
    <location>
        <begin position="1132"/>
        <end position="1151"/>
    </location>
</feature>
<feature type="region of interest" description="Disordered" evidence="1">
    <location>
        <begin position="1030"/>
        <end position="1050"/>
    </location>
</feature>
<feature type="compositionally biased region" description="Basic and acidic residues" evidence="1">
    <location>
        <begin position="355"/>
        <end position="367"/>
    </location>
</feature>
<feature type="compositionally biased region" description="Low complexity" evidence="1">
    <location>
        <begin position="756"/>
        <end position="767"/>
    </location>
</feature>
<proteinExistence type="predicted"/>
<feature type="region of interest" description="Disordered" evidence="1">
    <location>
        <begin position="756"/>
        <end position="778"/>
    </location>
</feature>
<feature type="region of interest" description="Disordered" evidence="1">
    <location>
        <begin position="793"/>
        <end position="818"/>
    </location>
</feature>
<dbReference type="EMBL" id="PZQS01000005">
    <property type="protein sequence ID" value="PVD29615.1"/>
    <property type="molecule type" value="Genomic_DNA"/>
</dbReference>
<gene>
    <name evidence="3" type="ORF">C0Q70_08870</name>
</gene>
<dbReference type="InterPro" id="IPR000313">
    <property type="entry name" value="PWWP_dom"/>
</dbReference>
<dbReference type="OrthoDB" id="5964980at2759"/>
<feature type="region of interest" description="Disordered" evidence="1">
    <location>
        <begin position="344"/>
        <end position="409"/>
    </location>
</feature>
<feature type="compositionally biased region" description="Polar residues" evidence="1">
    <location>
        <begin position="1157"/>
        <end position="1171"/>
    </location>
</feature>
<sequence length="1336" mass="146160">MKLSCTVEQALEDVIVVSLKYKTKEFRGILLDSSQRHLPPGLCFHQDSQKSGDGEVTSGENSVNSHDHDVGVDYRGATLVRRYSYNNDPAKYNEQPLPTTQIISIRSSRSKTVRNIRLRPRQTLCSKCKNMIHDSKPKSPHKNLKPEGENQGEMIYHNTRFRAANANKNQETNASAGPALRSGLRNRRNSVESPKVLLENIRPKREVRSTAKRKTSPESSQKLKLVDSSAKRSDHRDQAERSQSQRHSNKDVDIYGKAAESMSVLKQDSEFGLRVVVERSAGIDGSSSTLSQYNKQPVIKLEKSLVQNLSAEERTERPPTLQIVNIPKPSPAIKISYGDGAVLKIPPRLPGTEMKSPEDHSTAEESPMHNPEPPLPLKKIKKASKRSRDKQRYRSLEDNISSDPPVPGIKISVHHRKHKRKHKHRHANNGDENYNLEASACKFPTIITKYSLVSDNVGESDKGMDFRKSDISVKQSMNIEDDFVDDISKAEDEQTTISADQIIFDKDPLRLDDMSSPPSICGVSDHSETNSFEHTKDKVGKAKASFNDAYSSKVDTKTIQIWSSPGKADGLSFESEGSPAKIEAPPFQTDDSPDEIEIKPLKLGSSPEKVEGSLSAEKESWGKADDENSSVESEDEAKKVSLPYGHGVFEDLTPDEDEGSHDDLDASQPAYHLPVTKNARLVYTWHQGGALAQAEPSHVSGISAYFPNSPAPLISSGSASLYQNSSHVYQNGPSSVFPNSPGSSIFSNNPAPAFSSSSGSVFQTSSAPRIQNSPTPIIQKSPVPIFQYNISRHQGSPNRRYQNSPQRRYHSVSENSGNPRYQAVVDGAGGSVQRSTTQPSIVSRYHGDGSAIRYLASAGDTATGSGSFVPQSDSSALSAIKYQSKVDGRSAVRFQPQADNSISGFQVHATDATVSTLLRAQASADNSSTAVLYPSSVDDSVQSSVAQHSQSLGDKSNVPRFIVQNENDPTATRFKVQGSSSLLSGFTIQQSEGSTTVHYQTPGSSVSRYPVHSDGSLLSNYQMVKSPAAGLKVQHDNSPSSVTYEKEKKRTSVSVPSFSKSVGANVTASNVFITHGSPATHVQSSSVPRIQGKLPLVLQLPFAGAASVDPLSGSGSVPSHHDSAVMFQSRDHRHVSIQQGQSSSTVFQGQSSAVLPQGHTLPTLSQGKSQYSSNISNSENDSDSDSVVDYLPNSKSSSHQVTHSDQDHGHSLKIQAQSVTKCCNSEGREFHIGDIVWGKDQTLSWWPCRILSIVATQNDHDKHLTHVVHVSFLGNIKRTDIKSTNLRPFREEFRLRFNKRKQGQYIVAVKEALVATQSLNSQDLDFKDIDLVSTFM</sequence>
<reference evidence="3 4" key="1">
    <citation type="submission" date="2018-04" db="EMBL/GenBank/DDBJ databases">
        <title>The genome of golden apple snail Pomacea canaliculata provides insight into stress tolerance and invasive adaptation.</title>
        <authorList>
            <person name="Liu C."/>
            <person name="Liu B."/>
            <person name="Ren Y."/>
            <person name="Zhang Y."/>
            <person name="Wang H."/>
            <person name="Li S."/>
            <person name="Jiang F."/>
            <person name="Yin L."/>
            <person name="Zhang G."/>
            <person name="Qian W."/>
            <person name="Fan W."/>
        </authorList>
    </citation>
    <scope>NUCLEOTIDE SEQUENCE [LARGE SCALE GENOMIC DNA]</scope>
    <source>
        <strain evidence="3">SZHN2017</strain>
        <tissue evidence="3">Muscle</tissue>
    </source>
</reference>
<feature type="compositionally biased region" description="Polar residues" evidence="1">
    <location>
        <begin position="768"/>
        <end position="778"/>
    </location>
</feature>
<feature type="region of interest" description="Disordered" evidence="1">
    <location>
        <begin position="41"/>
        <end position="70"/>
    </location>
</feature>
<feature type="region of interest" description="Disordered" evidence="1">
    <location>
        <begin position="566"/>
        <end position="668"/>
    </location>
</feature>
<feature type="compositionally biased region" description="Basic and acidic residues" evidence="1">
    <location>
        <begin position="608"/>
        <end position="626"/>
    </location>
</feature>
<evidence type="ECO:0000313" key="4">
    <source>
        <dbReference type="Proteomes" id="UP000245119"/>
    </source>
</evidence>
<dbReference type="SMART" id="SM00293">
    <property type="entry name" value="PWWP"/>
    <property type="match status" value="1"/>
</dbReference>
<accession>A0A2T7P860</accession>
<feature type="compositionally biased region" description="Basic and acidic residues" evidence="1">
    <location>
        <begin position="229"/>
        <end position="240"/>
    </location>
</feature>
<name>A0A2T7P860_POMCA</name>
<feature type="region of interest" description="Disordered" evidence="1">
    <location>
        <begin position="167"/>
        <end position="252"/>
    </location>
</feature>
<protein>
    <recommendedName>
        <fullName evidence="2">PWWP domain-containing protein</fullName>
    </recommendedName>
</protein>
<dbReference type="Pfam" id="PF00855">
    <property type="entry name" value="PWWP"/>
    <property type="match status" value="1"/>
</dbReference>
<dbReference type="Proteomes" id="UP000245119">
    <property type="component" value="Linkage Group LG5"/>
</dbReference>
<feature type="compositionally biased region" description="Basic residues" evidence="1">
    <location>
        <begin position="378"/>
        <end position="389"/>
    </location>
</feature>
<evidence type="ECO:0000256" key="1">
    <source>
        <dbReference type="SAM" id="MobiDB-lite"/>
    </source>
</evidence>
<organism evidence="3 4">
    <name type="scientific">Pomacea canaliculata</name>
    <name type="common">Golden apple snail</name>
    <dbReference type="NCBI Taxonomy" id="400727"/>
    <lineage>
        <taxon>Eukaryota</taxon>
        <taxon>Metazoa</taxon>
        <taxon>Spiralia</taxon>
        <taxon>Lophotrochozoa</taxon>
        <taxon>Mollusca</taxon>
        <taxon>Gastropoda</taxon>
        <taxon>Caenogastropoda</taxon>
        <taxon>Architaenioglossa</taxon>
        <taxon>Ampullarioidea</taxon>
        <taxon>Ampullariidae</taxon>
        <taxon>Pomacea</taxon>
    </lineage>
</organism>
<feature type="region of interest" description="Disordered" evidence="1">
    <location>
        <begin position="1157"/>
        <end position="1210"/>
    </location>
</feature>
<feature type="region of interest" description="Disordered" evidence="1">
    <location>
        <begin position="130"/>
        <end position="151"/>
    </location>
</feature>
<evidence type="ECO:0000313" key="3">
    <source>
        <dbReference type="EMBL" id="PVD29615.1"/>
    </source>
</evidence>
<dbReference type="PROSITE" id="PS50812">
    <property type="entry name" value="PWWP"/>
    <property type="match status" value="1"/>
</dbReference>
<comment type="caution">
    <text evidence="3">The sequence shown here is derived from an EMBL/GenBank/DDBJ whole genome shotgun (WGS) entry which is preliminary data.</text>
</comment>
<feature type="domain" description="PWWP" evidence="2">
    <location>
        <begin position="1232"/>
        <end position="1292"/>
    </location>
</feature>
<keyword evidence="4" id="KW-1185">Reference proteome</keyword>